<proteinExistence type="predicted"/>
<sequence length="195" mass="22136">MDDKQLKSKKHENYVLSVDRIAKNMKLKFTKAWIAYLRLPLPLDVYKEVLINLHQAVLPHLSNPIMLSDFLTKSYDVGEFSNVSYATILGAKITQRVKHVPLAFYKTTSSSLFSENDFTCWAFQSEETSQMIMTITPKKLHHKYKNRFATVSNNKTGNNVSGLHAVDSKTKSNRGSVIPFASWMALGTSIKKLYG</sequence>
<protein>
    <submittedName>
        <fullName evidence="1">Uncharacterized protein</fullName>
    </submittedName>
</protein>
<evidence type="ECO:0000313" key="2">
    <source>
        <dbReference type="Proteomes" id="UP001058974"/>
    </source>
</evidence>
<dbReference type="Proteomes" id="UP001058974">
    <property type="component" value="Chromosome 5"/>
</dbReference>
<dbReference type="SUPFAM" id="SSF109920">
    <property type="entry name" value="Hypothetical protein At3g22680"/>
    <property type="match status" value="1"/>
</dbReference>
<comment type="caution">
    <text evidence="1">The sequence shown here is derived from an EMBL/GenBank/DDBJ whole genome shotgun (WGS) entry which is preliminary data.</text>
</comment>
<dbReference type="GO" id="GO:0032040">
    <property type="term" value="C:small-subunit processome"/>
    <property type="evidence" value="ECO:0007669"/>
    <property type="project" value="TreeGrafter"/>
</dbReference>
<evidence type="ECO:0000313" key="1">
    <source>
        <dbReference type="EMBL" id="KAI5410990.1"/>
    </source>
</evidence>
<gene>
    <name evidence="1" type="ORF">KIW84_056229</name>
</gene>
<dbReference type="AlphaFoldDB" id="A0A9D5AM98"/>
<keyword evidence="2" id="KW-1185">Reference proteome</keyword>
<dbReference type="PANTHER" id="PTHR12455">
    <property type="entry name" value="NUCLEOLAR COMPLEX PROTEIN 4"/>
    <property type="match status" value="1"/>
</dbReference>
<name>A0A9D5AM98_PEA</name>
<dbReference type="EMBL" id="JAMSHJ010000005">
    <property type="protein sequence ID" value="KAI5410990.1"/>
    <property type="molecule type" value="Genomic_DNA"/>
</dbReference>
<dbReference type="InterPro" id="IPR036319">
    <property type="entry name" value="RDM1_sf"/>
</dbReference>
<reference evidence="1 2" key="1">
    <citation type="journal article" date="2022" name="Nat. Genet.">
        <title>Improved pea reference genome and pan-genome highlight genomic features and evolutionary characteristics.</title>
        <authorList>
            <person name="Yang T."/>
            <person name="Liu R."/>
            <person name="Luo Y."/>
            <person name="Hu S."/>
            <person name="Wang D."/>
            <person name="Wang C."/>
            <person name="Pandey M.K."/>
            <person name="Ge S."/>
            <person name="Xu Q."/>
            <person name="Li N."/>
            <person name="Li G."/>
            <person name="Huang Y."/>
            <person name="Saxena R.K."/>
            <person name="Ji Y."/>
            <person name="Li M."/>
            <person name="Yan X."/>
            <person name="He Y."/>
            <person name="Liu Y."/>
            <person name="Wang X."/>
            <person name="Xiang C."/>
            <person name="Varshney R.K."/>
            <person name="Ding H."/>
            <person name="Gao S."/>
            <person name="Zong X."/>
        </authorList>
    </citation>
    <scope>NUCLEOTIDE SEQUENCE [LARGE SCALE GENOMIC DNA]</scope>
    <source>
        <strain evidence="1 2">cv. Zhongwan 6</strain>
    </source>
</reference>
<dbReference type="GO" id="GO:0030692">
    <property type="term" value="C:Noc4p-Nop14p complex"/>
    <property type="evidence" value="ECO:0007669"/>
    <property type="project" value="TreeGrafter"/>
</dbReference>
<dbReference type="PANTHER" id="PTHR12455:SF0">
    <property type="entry name" value="NUCLEOLAR COMPLEX PROTEIN 4 HOMOLOG"/>
    <property type="match status" value="1"/>
</dbReference>
<dbReference type="InterPro" id="IPR027193">
    <property type="entry name" value="Noc4"/>
</dbReference>
<accession>A0A9D5AM98</accession>
<dbReference type="Gramene" id="Psat05G0622900-T1">
    <property type="protein sequence ID" value="KAI5410990.1"/>
    <property type="gene ID" value="KIW84_056229"/>
</dbReference>
<dbReference type="GO" id="GO:0042254">
    <property type="term" value="P:ribosome biogenesis"/>
    <property type="evidence" value="ECO:0007669"/>
    <property type="project" value="InterPro"/>
</dbReference>
<organism evidence="1 2">
    <name type="scientific">Pisum sativum</name>
    <name type="common">Garden pea</name>
    <name type="synonym">Lathyrus oleraceus</name>
    <dbReference type="NCBI Taxonomy" id="3888"/>
    <lineage>
        <taxon>Eukaryota</taxon>
        <taxon>Viridiplantae</taxon>
        <taxon>Streptophyta</taxon>
        <taxon>Embryophyta</taxon>
        <taxon>Tracheophyta</taxon>
        <taxon>Spermatophyta</taxon>
        <taxon>Magnoliopsida</taxon>
        <taxon>eudicotyledons</taxon>
        <taxon>Gunneridae</taxon>
        <taxon>Pentapetalae</taxon>
        <taxon>rosids</taxon>
        <taxon>fabids</taxon>
        <taxon>Fabales</taxon>
        <taxon>Fabaceae</taxon>
        <taxon>Papilionoideae</taxon>
        <taxon>50 kb inversion clade</taxon>
        <taxon>NPAAA clade</taxon>
        <taxon>Hologalegina</taxon>
        <taxon>IRL clade</taxon>
        <taxon>Fabeae</taxon>
        <taxon>Lathyrus</taxon>
    </lineage>
</organism>